<feature type="domain" description="Aldehyde dehydrogenase" evidence="9">
    <location>
        <begin position="16"/>
        <end position="435"/>
    </location>
</feature>
<dbReference type="Proteomes" id="UP000001514">
    <property type="component" value="Unassembled WGS sequence"/>
</dbReference>
<dbReference type="InterPro" id="IPR012394">
    <property type="entry name" value="Aldehyde_DH_NAD(P)"/>
</dbReference>
<accession>D8R6F9</accession>
<dbReference type="KEGG" id="smo:SELMODRAFT_227647"/>
<dbReference type="InterPro" id="IPR015590">
    <property type="entry name" value="Aldehyde_DH_dom"/>
</dbReference>
<dbReference type="InterPro" id="IPR016163">
    <property type="entry name" value="Ald_DH_C"/>
</dbReference>
<proteinExistence type="inferred from homology"/>
<name>D8R6F9_SELML</name>
<dbReference type="GO" id="GO:0006081">
    <property type="term" value="P:aldehyde metabolic process"/>
    <property type="evidence" value="ECO:0000318"/>
    <property type="project" value="GO_Central"/>
</dbReference>
<dbReference type="STRING" id="88036.D8R6F9"/>
<keyword evidence="3" id="KW-0520">NAD</keyword>
<dbReference type="InterPro" id="IPR016161">
    <property type="entry name" value="Ald_DH/histidinol_DH"/>
</dbReference>
<dbReference type="Gene3D" id="3.40.605.10">
    <property type="entry name" value="Aldehyde Dehydrogenase, Chain A, domain 1"/>
    <property type="match status" value="1"/>
</dbReference>
<dbReference type="PANTHER" id="PTHR43570">
    <property type="entry name" value="ALDEHYDE DEHYDROGENASE"/>
    <property type="match status" value="1"/>
</dbReference>
<keyword evidence="11" id="KW-1185">Reference proteome</keyword>
<evidence type="ECO:0000313" key="11">
    <source>
        <dbReference type="Proteomes" id="UP000001514"/>
    </source>
</evidence>
<evidence type="ECO:0000256" key="6">
    <source>
        <dbReference type="PIRSR" id="PIRSR036492-1"/>
    </source>
</evidence>
<dbReference type="InterPro" id="IPR029510">
    <property type="entry name" value="Ald_DH_CS_GLU"/>
</dbReference>
<evidence type="ECO:0000256" key="4">
    <source>
        <dbReference type="ARBA" id="ARBA00049194"/>
    </source>
</evidence>
<dbReference type="eggNOG" id="KOG2456">
    <property type="taxonomic scope" value="Eukaryota"/>
</dbReference>
<dbReference type="GO" id="GO:0005737">
    <property type="term" value="C:cytoplasm"/>
    <property type="evidence" value="ECO:0000318"/>
    <property type="project" value="GO_Central"/>
</dbReference>
<dbReference type="InterPro" id="IPR016162">
    <property type="entry name" value="Ald_DH_N"/>
</dbReference>
<gene>
    <name evidence="10" type="ORF">SELMODRAFT_227647</name>
</gene>
<sequence length="479" mass="52088">MESAVIAAVCGEVRGDFKSGRTRSLDWRLAQLKSIVDLIKKHEEDITEAVAVDMGKPSYECFASEIFPVKSACQLAIKNLKNWTAAVNVPPLLATLPASASMKPEPFGVVLIISAWNFPFLLSLDPMVGAIAAGNAVVLKPSEMAPATSALIARLLPLYLDKSAIRVVEGGVPETTALLQQKWDKIFYTGSPRVGRIVMAEAAKNLTPVTLELGGKSPVIVDSSSDLKVATRRIAVGKWGNNNGQACVSPDYVLVDSSCSTKFIEAMKDTLKSFYGENPRESMDISRVVNINHFNRLVGLLDDPNIASKIAHGGEKDETKLYIAPTLLEDVPLDSKVMSEEIFGPILPIISVRSIDEAIDIVNSRPKPLALYLFTKKDKVKEKVIAETSAGGMVVNDCCLHFLTTTLPFGGVGESGMGSYHGKFSFDAFSHHKAILTRPFWMDIMARYPPYSAHKKTFIRCLLEADFVGVILCLLGLKG</sequence>
<dbReference type="PANTHER" id="PTHR43570:SF16">
    <property type="entry name" value="ALDEHYDE DEHYDROGENASE TYPE III, ISOFORM Q"/>
    <property type="match status" value="1"/>
</dbReference>
<feature type="active site" evidence="6">
    <location>
        <position position="247"/>
    </location>
</feature>
<dbReference type="EMBL" id="GL377572">
    <property type="protein sequence ID" value="EFJ32666.1"/>
    <property type="molecule type" value="Genomic_DNA"/>
</dbReference>
<dbReference type="FunFam" id="3.40.309.10:FF:000003">
    <property type="entry name" value="Aldehyde dehydrogenase"/>
    <property type="match status" value="1"/>
</dbReference>
<dbReference type="OrthoDB" id="440325at2759"/>
<dbReference type="Pfam" id="PF00171">
    <property type="entry name" value="Aldedh"/>
    <property type="match status" value="1"/>
</dbReference>
<evidence type="ECO:0000256" key="2">
    <source>
        <dbReference type="ARBA" id="ARBA00023002"/>
    </source>
</evidence>
<evidence type="ECO:0000256" key="7">
    <source>
        <dbReference type="PROSITE-ProRule" id="PRU10007"/>
    </source>
</evidence>
<organism evidence="11">
    <name type="scientific">Selaginella moellendorffii</name>
    <name type="common">Spikemoss</name>
    <dbReference type="NCBI Taxonomy" id="88036"/>
    <lineage>
        <taxon>Eukaryota</taxon>
        <taxon>Viridiplantae</taxon>
        <taxon>Streptophyta</taxon>
        <taxon>Embryophyta</taxon>
        <taxon>Tracheophyta</taxon>
        <taxon>Lycopodiopsida</taxon>
        <taxon>Selaginellales</taxon>
        <taxon>Selaginellaceae</taxon>
        <taxon>Selaginella</taxon>
    </lineage>
</organism>
<dbReference type="Gramene" id="EFJ32666">
    <property type="protein sequence ID" value="EFJ32666"/>
    <property type="gene ID" value="SELMODRAFT_227647"/>
</dbReference>
<dbReference type="Gene3D" id="3.40.309.10">
    <property type="entry name" value="Aldehyde Dehydrogenase, Chain A, domain 2"/>
    <property type="match status" value="1"/>
</dbReference>
<evidence type="ECO:0000256" key="5">
    <source>
        <dbReference type="PIRNR" id="PIRNR036492"/>
    </source>
</evidence>
<evidence type="ECO:0000256" key="1">
    <source>
        <dbReference type="ARBA" id="ARBA00009986"/>
    </source>
</evidence>
<evidence type="ECO:0000259" key="9">
    <source>
        <dbReference type="Pfam" id="PF00171"/>
    </source>
</evidence>
<dbReference type="AlphaFoldDB" id="D8R6F9"/>
<reference evidence="10 11" key="1">
    <citation type="journal article" date="2011" name="Science">
        <title>The Selaginella genome identifies genetic changes associated with the evolution of vascular plants.</title>
        <authorList>
            <person name="Banks J.A."/>
            <person name="Nishiyama T."/>
            <person name="Hasebe M."/>
            <person name="Bowman J.L."/>
            <person name="Gribskov M."/>
            <person name="dePamphilis C."/>
            <person name="Albert V.A."/>
            <person name="Aono N."/>
            <person name="Aoyama T."/>
            <person name="Ambrose B.A."/>
            <person name="Ashton N.W."/>
            <person name="Axtell M.J."/>
            <person name="Barker E."/>
            <person name="Barker M.S."/>
            <person name="Bennetzen J.L."/>
            <person name="Bonawitz N.D."/>
            <person name="Chapple C."/>
            <person name="Cheng C."/>
            <person name="Correa L.G."/>
            <person name="Dacre M."/>
            <person name="DeBarry J."/>
            <person name="Dreyer I."/>
            <person name="Elias M."/>
            <person name="Engstrom E.M."/>
            <person name="Estelle M."/>
            <person name="Feng L."/>
            <person name="Finet C."/>
            <person name="Floyd S.K."/>
            <person name="Frommer W.B."/>
            <person name="Fujita T."/>
            <person name="Gramzow L."/>
            <person name="Gutensohn M."/>
            <person name="Harholt J."/>
            <person name="Hattori M."/>
            <person name="Heyl A."/>
            <person name="Hirai T."/>
            <person name="Hiwatashi Y."/>
            <person name="Ishikawa M."/>
            <person name="Iwata M."/>
            <person name="Karol K.G."/>
            <person name="Koehler B."/>
            <person name="Kolukisaoglu U."/>
            <person name="Kubo M."/>
            <person name="Kurata T."/>
            <person name="Lalonde S."/>
            <person name="Li K."/>
            <person name="Li Y."/>
            <person name="Litt A."/>
            <person name="Lyons E."/>
            <person name="Manning G."/>
            <person name="Maruyama T."/>
            <person name="Michael T.P."/>
            <person name="Mikami K."/>
            <person name="Miyazaki S."/>
            <person name="Morinaga S."/>
            <person name="Murata T."/>
            <person name="Mueller-Roeber B."/>
            <person name="Nelson D.R."/>
            <person name="Obara M."/>
            <person name="Oguri Y."/>
            <person name="Olmstead R.G."/>
            <person name="Onodera N."/>
            <person name="Petersen B.L."/>
            <person name="Pils B."/>
            <person name="Prigge M."/>
            <person name="Rensing S.A."/>
            <person name="Riano-Pachon D.M."/>
            <person name="Roberts A.W."/>
            <person name="Sato Y."/>
            <person name="Scheller H.V."/>
            <person name="Schulz B."/>
            <person name="Schulz C."/>
            <person name="Shakirov E.V."/>
            <person name="Shibagaki N."/>
            <person name="Shinohara N."/>
            <person name="Shippen D.E."/>
            <person name="Soerensen I."/>
            <person name="Sotooka R."/>
            <person name="Sugimoto N."/>
            <person name="Sugita M."/>
            <person name="Sumikawa N."/>
            <person name="Tanurdzic M."/>
            <person name="Theissen G."/>
            <person name="Ulvskov P."/>
            <person name="Wakazuki S."/>
            <person name="Weng J.K."/>
            <person name="Willats W.W."/>
            <person name="Wipf D."/>
            <person name="Wolf P.G."/>
            <person name="Yang L."/>
            <person name="Zimmer A.D."/>
            <person name="Zhu Q."/>
            <person name="Mitros T."/>
            <person name="Hellsten U."/>
            <person name="Loque D."/>
            <person name="Otillar R."/>
            <person name="Salamov A."/>
            <person name="Schmutz J."/>
            <person name="Shapiro H."/>
            <person name="Lindquist E."/>
            <person name="Lucas S."/>
            <person name="Rokhsar D."/>
            <person name="Grigoriev I.V."/>
        </authorList>
    </citation>
    <scope>NUCLEOTIDE SEQUENCE [LARGE SCALE GENOMIC DNA]</scope>
</reference>
<keyword evidence="2 5" id="KW-0560">Oxidoreductase</keyword>
<dbReference type="OMA" id="MKDQKVP"/>
<dbReference type="GO" id="GO:0004029">
    <property type="term" value="F:aldehyde dehydrogenase (NAD+) activity"/>
    <property type="evidence" value="ECO:0000318"/>
    <property type="project" value="GO_Central"/>
</dbReference>
<feature type="active site" evidence="6 7">
    <location>
        <position position="212"/>
    </location>
</feature>
<dbReference type="FunFam" id="3.40.605.10:FF:000004">
    <property type="entry name" value="Aldehyde dehydrogenase"/>
    <property type="match status" value="1"/>
</dbReference>
<dbReference type="PROSITE" id="PS00687">
    <property type="entry name" value="ALDEHYDE_DEHYDR_GLU"/>
    <property type="match status" value="1"/>
</dbReference>
<dbReference type="InParanoid" id="D8R6F9"/>
<dbReference type="HOGENOM" id="CLU_005391_3_1_1"/>
<dbReference type="PIRSF" id="PIRSF036492">
    <property type="entry name" value="ALDH"/>
    <property type="match status" value="1"/>
</dbReference>
<evidence type="ECO:0000256" key="8">
    <source>
        <dbReference type="RuleBase" id="RU003345"/>
    </source>
</evidence>
<comment type="similarity">
    <text evidence="1 5 8">Belongs to the aldehyde dehydrogenase family.</text>
</comment>
<dbReference type="SUPFAM" id="SSF53720">
    <property type="entry name" value="ALDH-like"/>
    <property type="match status" value="1"/>
</dbReference>
<comment type="catalytic activity">
    <reaction evidence="4">
        <text>an aldehyde + NAD(+) + H2O = a carboxylate + NADH + 2 H(+)</text>
        <dbReference type="Rhea" id="RHEA:16185"/>
        <dbReference type="ChEBI" id="CHEBI:15377"/>
        <dbReference type="ChEBI" id="CHEBI:15378"/>
        <dbReference type="ChEBI" id="CHEBI:17478"/>
        <dbReference type="ChEBI" id="CHEBI:29067"/>
        <dbReference type="ChEBI" id="CHEBI:57540"/>
        <dbReference type="ChEBI" id="CHEBI:57945"/>
        <dbReference type="EC" id="1.2.1.3"/>
    </reaction>
</comment>
<evidence type="ECO:0000256" key="3">
    <source>
        <dbReference type="ARBA" id="ARBA00023027"/>
    </source>
</evidence>
<dbReference type="FunCoup" id="D8R6F9">
    <property type="interactions" value="3249"/>
</dbReference>
<evidence type="ECO:0000313" key="10">
    <source>
        <dbReference type="EMBL" id="EFJ32666.1"/>
    </source>
</evidence>
<protein>
    <recommendedName>
        <fullName evidence="5">Aldehyde dehydrogenase</fullName>
    </recommendedName>
</protein>